<feature type="compositionally biased region" description="Acidic residues" evidence="3">
    <location>
        <begin position="1111"/>
        <end position="1135"/>
    </location>
</feature>
<accession>A0A4R8Q8B6</accession>
<dbReference type="Pfam" id="PF25603">
    <property type="entry name" value="SPT23_MGA2_DBD"/>
    <property type="match status" value="1"/>
</dbReference>
<keyword evidence="4" id="KW-0812">Transmembrane</keyword>
<dbReference type="Pfam" id="PF12796">
    <property type="entry name" value="Ank_2"/>
    <property type="match status" value="1"/>
</dbReference>
<evidence type="ECO:0000259" key="5">
    <source>
        <dbReference type="SMART" id="SM00429"/>
    </source>
</evidence>
<dbReference type="SMART" id="SM00248">
    <property type="entry name" value="ANK"/>
    <property type="match status" value="2"/>
</dbReference>
<feature type="region of interest" description="Disordered" evidence="3">
    <location>
        <begin position="1104"/>
        <end position="1150"/>
    </location>
</feature>
<feature type="compositionally biased region" description="Polar residues" evidence="3">
    <location>
        <begin position="576"/>
        <end position="590"/>
    </location>
</feature>
<dbReference type="GO" id="GO:0003712">
    <property type="term" value="F:transcription coregulator activity"/>
    <property type="evidence" value="ECO:0007669"/>
    <property type="project" value="TreeGrafter"/>
</dbReference>
<feature type="repeat" description="ANK" evidence="2">
    <location>
        <begin position="989"/>
        <end position="1021"/>
    </location>
</feature>
<dbReference type="Gene3D" id="2.60.40.10">
    <property type="entry name" value="Immunoglobulins"/>
    <property type="match status" value="1"/>
</dbReference>
<evidence type="ECO:0000256" key="3">
    <source>
        <dbReference type="SAM" id="MobiDB-lite"/>
    </source>
</evidence>
<feature type="domain" description="IPT/TIG" evidence="5">
    <location>
        <begin position="808"/>
        <end position="899"/>
    </location>
</feature>
<proteinExistence type="predicted"/>
<dbReference type="InterPro" id="IPR036770">
    <property type="entry name" value="Ankyrin_rpt-contain_sf"/>
</dbReference>
<dbReference type="GO" id="GO:0005634">
    <property type="term" value="C:nucleus"/>
    <property type="evidence" value="ECO:0007669"/>
    <property type="project" value="TreeGrafter"/>
</dbReference>
<name>A0A4R8Q8B6_9PEZI</name>
<dbReference type="SMART" id="SM00429">
    <property type="entry name" value="IPT"/>
    <property type="match status" value="1"/>
</dbReference>
<evidence type="ECO:0000313" key="6">
    <source>
        <dbReference type="EMBL" id="TDZ34668.1"/>
    </source>
</evidence>
<evidence type="ECO:0000256" key="4">
    <source>
        <dbReference type="SAM" id="Phobius"/>
    </source>
</evidence>
<dbReference type="InterPro" id="IPR002909">
    <property type="entry name" value="IPT_dom"/>
</dbReference>
<dbReference type="InterPro" id="IPR013783">
    <property type="entry name" value="Ig-like_fold"/>
</dbReference>
<dbReference type="CDD" id="cd00102">
    <property type="entry name" value="IPT"/>
    <property type="match status" value="1"/>
</dbReference>
<evidence type="ECO:0000256" key="1">
    <source>
        <dbReference type="ARBA" id="ARBA00023043"/>
    </source>
</evidence>
<feature type="repeat" description="ANK" evidence="2">
    <location>
        <begin position="1022"/>
        <end position="1054"/>
    </location>
</feature>
<feature type="compositionally biased region" description="Basic and acidic residues" evidence="3">
    <location>
        <begin position="1136"/>
        <end position="1145"/>
    </location>
</feature>
<dbReference type="SUPFAM" id="SSF48403">
    <property type="entry name" value="Ankyrin repeat"/>
    <property type="match status" value="1"/>
</dbReference>
<feature type="region of interest" description="Disordered" evidence="3">
    <location>
        <begin position="571"/>
        <end position="590"/>
    </location>
</feature>
<feature type="compositionally biased region" description="Basic and acidic residues" evidence="3">
    <location>
        <begin position="683"/>
        <end position="695"/>
    </location>
</feature>
<dbReference type="Pfam" id="PF01833">
    <property type="entry name" value="TIG"/>
    <property type="match status" value="1"/>
</dbReference>
<feature type="transmembrane region" description="Helical" evidence="4">
    <location>
        <begin position="1346"/>
        <end position="1363"/>
    </location>
</feature>
<dbReference type="GO" id="GO:0006357">
    <property type="term" value="P:regulation of transcription by RNA polymerase II"/>
    <property type="evidence" value="ECO:0007669"/>
    <property type="project" value="TreeGrafter"/>
</dbReference>
<feature type="compositionally biased region" description="Polar residues" evidence="3">
    <location>
        <begin position="498"/>
        <end position="510"/>
    </location>
</feature>
<feature type="region of interest" description="Disordered" evidence="3">
    <location>
        <begin position="178"/>
        <end position="235"/>
    </location>
</feature>
<keyword evidence="7" id="KW-1185">Reference proteome</keyword>
<dbReference type="PANTHER" id="PTHR23335:SF1">
    <property type="entry name" value="CALMODULIN-BINDING TRANSCRIPTION ACTIVATOR, ISOFORM F"/>
    <property type="match status" value="1"/>
</dbReference>
<dbReference type="InterPro" id="IPR014756">
    <property type="entry name" value="Ig_E-set"/>
</dbReference>
<protein>
    <submittedName>
        <fullName evidence="6">Protein MGA2</fullName>
    </submittedName>
</protein>
<keyword evidence="1 2" id="KW-0040">ANK repeat</keyword>
<feature type="region of interest" description="Disordered" evidence="3">
    <location>
        <begin position="420"/>
        <end position="448"/>
    </location>
</feature>
<dbReference type="InterPro" id="IPR057962">
    <property type="entry name" value="SPT23_MGA2_DBD"/>
</dbReference>
<dbReference type="PANTHER" id="PTHR23335">
    <property type="entry name" value="CALMODULIN-BINDING TRANSCRIPTION ACTIVATOR CAMTA"/>
    <property type="match status" value="1"/>
</dbReference>
<feature type="compositionally biased region" description="Polar residues" evidence="3">
    <location>
        <begin position="222"/>
        <end position="235"/>
    </location>
</feature>
<sequence>MTTAGAAIGASPVPPAPVMSASVDPINEFLDYDDEAYGASTPNLDFSNPDTLRFFDSSHSLHEPKLLQPQATLLAAGTVAAGSPDSLVDSFRDSSSDSASSKRTGSSASGKTALTAGDVMMTDGADVKPDWDGPTAFVGRPEESVFLFSGPHDPTLPDGLELNDDKFMEASFDFESASSSPNAAGAVNMESPEMPTINANLPPSQNAPGPSNTRSAAHGKRNSQYSISQPMNGLKMTNSRECSPMSQNMITSHEASPSAFFNSSPSPSGAPDFSNPAVLNAMTPNGFWPATKMEPHQMAHHMSMQQSFHTPDGLTMPMSQQMSIFTQPTFDFLSRGCRLTIHPTPTKSRVETQIPIKMTLYPLPPGIKRLHLPTHTISKPKLLAKPVHERSPDTLELYTMLVCTSAMQSEENKRKAFQRAAAATHSPMLKARSAGDDDEEENKPQNGGEVRICHGCITRERKRAARKKIKKVEEEEMWNRDENRRVIVFNTQELKDWQTPNGVVSDSTVTGRPEAVAPPGAMQVDAPMRIACYCRHHSEKIGFRVIFTIKDWQDRVVAQEMSHSIMITDDHKTHPLPQQLNAPAAQSSEPNLVPMMNTPMETAPLGSGGTPFRICFLSNRDSGFGSGPRPSSTFGAGHGTRSGSDPSPDQQALCSDAPGRDLSLSVPAPVSKFAPRADYQETEGERIEGAHRNGDDSLGNDPTAQPLAWEPRSSRRFRLDVSLHSEPHSFPYASREHVWTKCNDQTMFTTANRSASMDNVAVPMFSAPASAHPSRAPSPSRLPNGVAVANQFNAMTFLPQNVAPARPQPTIHKIIPNEGPKSGGIEVTILGASFYQGLEVLFGDQKATTTTFWGESSLVCLLPPSAVAGPVVVTFKQSQTQAGQPFPAISKQNQMFKYVDDDEEKLIRTALSILGHKLSGQMVDVKELAHRIIGDGESSWGSSGPSANGGGFGGSMFNMSTEFQLLKCLELIDLDDNPRMSRLDLRRSTGQTMLHMGCALGYHRFVAGLLARGANPDLRDKGGFTPMHLAAMNDHEYIVRRLMQAGADPTIRSLSGLRPADVARSRKVVDHIRRCERHIRSRSGGSLHSRASSAASLRSLWDPLGVSSESESADDGEESPEYSSGDYEEEEEEEDRQSLQRREEVEPGLASPTTAIASAVRDQFSAQFQQFQQAMTMHFPNLPQMPALPRMPMLPDYHAYLQQNPLMGRMTSLMPNMSGSRPGSADDETPRQMDGRWWDLSSFRNTNNNSAPPPAYDEIFPQEELDRKQAAALDAAAEAVADARFTTVYQSQTTEITETAEASTSTAPVPSVLKIGRKSAITKEQQQNFLRAHEAKFKGMRSDKNLWFIWIPLLTCILGAMLYSRFPHYFAFAGAMLRSVLKLDQVPDMVRNVQERVVEVL</sequence>
<feature type="compositionally biased region" description="Low complexity" evidence="3">
    <location>
        <begin position="96"/>
        <end position="112"/>
    </location>
</feature>
<feature type="region of interest" description="Disordered" evidence="3">
    <location>
        <begin position="624"/>
        <end position="711"/>
    </location>
</feature>
<dbReference type="EMBL" id="QAPG01000050">
    <property type="protein sequence ID" value="TDZ34668.1"/>
    <property type="molecule type" value="Genomic_DNA"/>
</dbReference>
<comment type="caution">
    <text evidence="6">The sequence shown here is derived from an EMBL/GenBank/DDBJ whole genome shotgun (WGS) entry which is preliminary data.</text>
</comment>
<dbReference type="SUPFAM" id="SSF81296">
    <property type="entry name" value="E set domains"/>
    <property type="match status" value="1"/>
</dbReference>
<gene>
    <name evidence="6" type="primary">MGA2</name>
    <name evidence="6" type="ORF">C8035_v002611</name>
</gene>
<reference evidence="6 7" key="1">
    <citation type="submission" date="2018-11" db="EMBL/GenBank/DDBJ databases">
        <title>Genome sequence and assembly of Colletotrichum spinosum.</title>
        <authorList>
            <person name="Gan P."/>
            <person name="Shirasu K."/>
        </authorList>
    </citation>
    <scope>NUCLEOTIDE SEQUENCE [LARGE SCALE GENOMIC DNA]</scope>
    <source>
        <strain evidence="6 7">CBS 515.97</strain>
    </source>
</reference>
<dbReference type="PROSITE" id="PS50297">
    <property type="entry name" value="ANK_REP_REGION"/>
    <property type="match status" value="2"/>
</dbReference>
<feature type="region of interest" description="Disordered" evidence="3">
    <location>
        <begin position="1"/>
        <end position="20"/>
    </location>
</feature>
<organism evidence="6 7">
    <name type="scientific">Colletotrichum spinosum</name>
    <dbReference type="NCBI Taxonomy" id="1347390"/>
    <lineage>
        <taxon>Eukaryota</taxon>
        <taxon>Fungi</taxon>
        <taxon>Dikarya</taxon>
        <taxon>Ascomycota</taxon>
        <taxon>Pezizomycotina</taxon>
        <taxon>Sordariomycetes</taxon>
        <taxon>Hypocreomycetidae</taxon>
        <taxon>Glomerellales</taxon>
        <taxon>Glomerellaceae</taxon>
        <taxon>Colletotrichum</taxon>
        <taxon>Colletotrichum orbiculare species complex</taxon>
    </lineage>
</organism>
<dbReference type="GO" id="GO:0003690">
    <property type="term" value="F:double-stranded DNA binding"/>
    <property type="evidence" value="ECO:0007669"/>
    <property type="project" value="TreeGrafter"/>
</dbReference>
<dbReference type="InterPro" id="IPR002110">
    <property type="entry name" value="Ankyrin_rpt"/>
</dbReference>
<dbReference type="PROSITE" id="PS50088">
    <property type="entry name" value="ANK_REPEAT"/>
    <property type="match status" value="2"/>
</dbReference>
<evidence type="ECO:0000256" key="2">
    <source>
        <dbReference type="PROSITE-ProRule" id="PRU00023"/>
    </source>
</evidence>
<keyword evidence="4" id="KW-1133">Transmembrane helix</keyword>
<feature type="region of interest" description="Disordered" evidence="3">
    <location>
        <begin position="498"/>
        <end position="520"/>
    </location>
</feature>
<feature type="compositionally biased region" description="Polar residues" evidence="3">
    <location>
        <begin position="641"/>
        <end position="653"/>
    </location>
</feature>
<keyword evidence="4" id="KW-0472">Membrane</keyword>
<dbReference type="Gene3D" id="1.25.40.20">
    <property type="entry name" value="Ankyrin repeat-containing domain"/>
    <property type="match status" value="1"/>
</dbReference>
<feature type="region of interest" description="Disordered" evidence="3">
    <location>
        <begin position="87"/>
        <end position="117"/>
    </location>
</feature>
<feature type="compositionally biased region" description="Polar residues" evidence="3">
    <location>
        <begin position="197"/>
        <end position="215"/>
    </location>
</feature>
<evidence type="ECO:0000313" key="7">
    <source>
        <dbReference type="Proteomes" id="UP000295083"/>
    </source>
</evidence>
<dbReference type="Proteomes" id="UP000295083">
    <property type="component" value="Unassembled WGS sequence"/>
</dbReference>